<reference evidence="2 3" key="1">
    <citation type="submission" date="2018-10" db="EMBL/GenBank/DDBJ databases">
        <authorList>
            <person name="Chen W.-M."/>
        </authorList>
    </citation>
    <scope>NUCLEOTIDE SEQUENCE [LARGE SCALE GENOMIC DNA]</scope>
    <source>
        <strain evidence="2 3">H-5</strain>
    </source>
</reference>
<dbReference type="SUPFAM" id="SSF81296">
    <property type="entry name" value="E set domains"/>
    <property type="match status" value="1"/>
</dbReference>
<evidence type="ECO:0000313" key="3">
    <source>
        <dbReference type="Proteomes" id="UP000275137"/>
    </source>
</evidence>
<dbReference type="InterPro" id="IPR030995">
    <property type="entry name" value="SoxZ"/>
</dbReference>
<dbReference type="NCBIfam" id="TIGR04490">
    <property type="entry name" value="SoxZ_true"/>
    <property type="match status" value="1"/>
</dbReference>
<comment type="caution">
    <text evidence="2">The sequence shown here is derived from an EMBL/GenBank/DDBJ whole genome shotgun (WGS) entry which is preliminary data.</text>
</comment>
<dbReference type="InterPro" id="IPR014756">
    <property type="entry name" value="Ig_E-set"/>
</dbReference>
<dbReference type="AlphaFoldDB" id="A0A3N0UZ51"/>
<sequence length="105" mass="11474">MNDNMKMRALLKGEITEVKVLIGHPMETGRRKNDLEQVVPAHFIQLLTASLNGKPVLEAQWGTGISKNPYLTFHLRGAKVGDLIKVVWHDNKGQTGNGEASVSAG</sequence>
<proteinExistence type="predicted"/>
<protein>
    <submittedName>
        <fullName evidence="2">Thiosulfate oxidation carrier complex protein SoxZ</fullName>
    </submittedName>
</protein>
<dbReference type="Pfam" id="PF08770">
    <property type="entry name" value="SoxZ"/>
    <property type="match status" value="1"/>
</dbReference>
<dbReference type="Gene3D" id="2.60.40.10">
    <property type="entry name" value="Immunoglobulins"/>
    <property type="match status" value="1"/>
</dbReference>
<dbReference type="Proteomes" id="UP000275137">
    <property type="component" value="Unassembled WGS sequence"/>
</dbReference>
<dbReference type="RefSeq" id="WP_123237613.1">
    <property type="nucleotide sequence ID" value="NZ_RJVP01000004.1"/>
</dbReference>
<dbReference type="InterPro" id="IPR014880">
    <property type="entry name" value="SoxZ_dom"/>
</dbReference>
<feature type="domain" description="Sulphur oxidation protein SoxZ" evidence="1">
    <location>
        <begin position="8"/>
        <end position="100"/>
    </location>
</feature>
<evidence type="ECO:0000313" key="2">
    <source>
        <dbReference type="EMBL" id="ROH85839.1"/>
    </source>
</evidence>
<organism evidence="2 3">
    <name type="scientific">Pseudomethylobacillus aquaticus</name>
    <dbReference type="NCBI Taxonomy" id="2676064"/>
    <lineage>
        <taxon>Bacteria</taxon>
        <taxon>Pseudomonadati</taxon>
        <taxon>Pseudomonadota</taxon>
        <taxon>Betaproteobacteria</taxon>
        <taxon>Nitrosomonadales</taxon>
        <taxon>Methylophilaceae</taxon>
        <taxon>Pseudomethylobacillus</taxon>
    </lineage>
</organism>
<accession>A0A3N0UZ51</accession>
<dbReference type="EMBL" id="RJVP01000004">
    <property type="protein sequence ID" value="ROH85839.1"/>
    <property type="molecule type" value="Genomic_DNA"/>
</dbReference>
<gene>
    <name evidence="2" type="primary">soxZ</name>
    <name evidence="2" type="ORF">ED236_08865</name>
</gene>
<name>A0A3N0UZ51_9PROT</name>
<dbReference type="InterPro" id="IPR013783">
    <property type="entry name" value="Ig-like_fold"/>
</dbReference>
<keyword evidence="3" id="KW-1185">Reference proteome</keyword>
<evidence type="ECO:0000259" key="1">
    <source>
        <dbReference type="Pfam" id="PF08770"/>
    </source>
</evidence>